<name>K8WTU9_9GAMM</name>
<feature type="transmembrane region" description="Helical" evidence="1">
    <location>
        <begin position="44"/>
        <end position="65"/>
    </location>
</feature>
<sequence>MKDFNVFEPCNFGWIELFLFFIISFLLFIFTYKINRLIAKKGGYLLEVFGVIIALSIGVVYFLTFSVGKDFFIGRFFIRCGNENIICYSSFVFSFAYLFLFPIKKNKKNKY</sequence>
<evidence type="ECO:0000313" key="3">
    <source>
        <dbReference type="Proteomes" id="UP000010290"/>
    </source>
</evidence>
<evidence type="ECO:0000313" key="2">
    <source>
        <dbReference type="EMBL" id="EKT60847.1"/>
    </source>
</evidence>
<proteinExistence type="predicted"/>
<dbReference type="HOGENOM" id="CLU_2156120_0_0_6"/>
<feature type="transmembrane region" description="Helical" evidence="1">
    <location>
        <begin position="12"/>
        <end position="32"/>
    </location>
</feature>
<feature type="transmembrane region" description="Helical" evidence="1">
    <location>
        <begin position="85"/>
        <end position="103"/>
    </location>
</feature>
<evidence type="ECO:0000256" key="1">
    <source>
        <dbReference type="SAM" id="Phobius"/>
    </source>
</evidence>
<comment type="caution">
    <text evidence="2">The sequence shown here is derived from an EMBL/GenBank/DDBJ whole genome shotgun (WGS) entry which is preliminary data.</text>
</comment>
<protein>
    <submittedName>
        <fullName evidence="2">Uncharacterized protein</fullName>
    </submittedName>
</protein>
<keyword evidence="1" id="KW-0812">Transmembrane</keyword>
<dbReference type="EMBL" id="AKKN01000003">
    <property type="protein sequence ID" value="EKT60847.1"/>
    <property type="molecule type" value="Genomic_DNA"/>
</dbReference>
<reference evidence="2 3" key="1">
    <citation type="journal article" date="2012" name="BMC Genomics">
        <title>Comparative genomics of bacteria in the genus Providencia isolated from wild Drosophila melanogaster.</title>
        <authorList>
            <person name="Galac M.R."/>
            <person name="Lazzaro B.P."/>
        </authorList>
    </citation>
    <scope>NUCLEOTIDE SEQUENCE [LARGE SCALE GENOMIC DNA]</scope>
    <source>
        <strain evidence="2 3">DSM 19967</strain>
    </source>
</reference>
<dbReference type="Proteomes" id="UP000010290">
    <property type="component" value="Chromosome"/>
</dbReference>
<keyword evidence="1" id="KW-0472">Membrane</keyword>
<dbReference type="AlphaFoldDB" id="K8WTU9"/>
<organism evidence="2 3">
    <name type="scientific">Providencia sneebia DSM 19967</name>
    <dbReference type="NCBI Taxonomy" id="1141660"/>
    <lineage>
        <taxon>Bacteria</taxon>
        <taxon>Pseudomonadati</taxon>
        <taxon>Pseudomonadota</taxon>
        <taxon>Gammaproteobacteria</taxon>
        <taxon>Enterobacterales</taxon>
        <taxon>Morganellaceae</taxon>
        <taxon>Providencia</taxon>
    </lineage>
</organism>
<keyword evidence="1" id="KW-1133">Transmembrane helix</keyword>
<accession>K8WTU9</accession>
<dbReference type="OrthoDB" id="10007260at2"/>
<keyword evidence="3" id="KW-1185">Reference proteome</keyword>
<gene>
    <name evidence="2" type="ORF">OO7_02081</name>
</gene>
<dbReference type="RefSeq" id="WP_008914305.1">
    <property type="nucleotide sequence ID" value="NZ_CM001773.1"/>
</dbReference>